<dbReference type="InterPro" id="IPR039361">
    <property type="entry name" value="Cyclin"/>
</dbReference>
<evidence type="ECO:0000256" key="2">
    <source>
        <dbReference type="ARBA" id="ARBA00023306"/>
    </source>
</evidence>
<dbReference type="InterPro" id="IPR013763">
    <property type="entry name" value="Cyclin-like_dom"/>
</dbReference>
<protein>
    <recommendedName>
        <fullName evidence="4">Cyclin-like domain-containing protein</fullName>
    </recommendedName>
</protein>
<keyword evidence="6" id="KW-1185">Reference proteome</keyword>
<keyword evidence="1" id="KW-0132">Cell division</keyword>
<reference evidence="5" key="1">
    <citation type="submission" date="2020-01" db="EMBL/GenBank/DDBJ databases">
        <authorList>
            <person name="Mishra B."/>
        </authorList>
    </citation>
    <scope>NUCLEOTIDE SEQUENCE [LARGE SCALE GENOMIC DNA]</scope>
</reference>
<evidence type="ECO:0000313" key="6">
    <source>
        <dbReference type="Proteomes" id="UP000467841"/>
    </source>
</evidence>
<dbReference type="EMBL" id="CACVBM020001895">
    <property type="protein sequence ID" value="CAA7061779.1"/>
    <property type="molecule type" value="Genomic_DNA"/>
</dbReference>
<dbReference type="InterPro" id="IPR036915">
    <property type="entry name" value="Cyclin-like_sf"/>
</dbReference>
<dbReference type="OrthoDB" id="62at2759"/>
<proteinExistence type="inferred from homology"/>
<dbReference type="FunFam" id="1.10.472.10:FF:000278">
    <property type="entry name" value="Putative cyclin-D7-1"/>
    <property type="match status" value="1"/>
</dbReference>
<keyword evidence="3" id="KW-0195">Cyclin</keyword>
<evidence type="ECO:0000256" key="1">
    <source>
        <dbReference type="ARBA" id="ARBA00022618"/>
    </source>
</evidence>
<accession>A0A6D2LAI2</accession>
<sequence length="343" mass="39601">MDNLLCDESWLSDPMTPEPVPNFRCNNIYGDDVTMSPAMDEATVEEAISLDLEKESRFSTFGNKFVEFLVSKKLTDARFQAVQWLIQTRSRLELSFETIFSAANCFDRFVYETNCKEWTNWMVEIVALTSLSIASKFNEVTSPSLQELQMEGLTHLFHQKTVLEMELIILKVLEWRVNSVTSYSFSEALVSKIGLQGDYLMMSQITDHLLDDLCDLKMLEYAPSVVAVAAVWKVLEEKAALGDNFGKIMNLFGHKHKQEIMKCVNVSKTRNVANGRRRKAGEGKSFVDMLQRREVKMRNHEDYYVGDLAAIFQIIRATDRKRERDNYEDEIRQAKRMTFVMSI</sequence>
<dbReference type="PANTHER" id="PTHR10177">
    <property type="entry name" value="CYCLINS"/>
    <property type="match status" value="1"/>
</dbReference>
<comment type="caution">
    <text evidence="5">The sequence shown here is derived from an EMBL/GenBank/DDBJ whole genome shotgun (WGS) entry which is preliminary data.</text>
</comment>
<dbReference type="SUPFAM" id="SSF47954">
    <property type="entry name" value="Cyclin-like"/>
    <property type="match status" value="1"/>
</dbReference>
<gene>
    <name evidence="5" type="ORF">MERR_LOCUS49015</name>
</gene>
<dbReference type="Gene3D" id="1.10.472.10">
    <property type="entry name" value="Cyclin-like"/>
    <property type="match status" value="2"/>
</dbReference>
<dbReference type="InterPro" id="IPR006671">
    <property type="entry name" value="Cyclin_N"/>
</dbReference>
<dbReference type="Proteomes" id="UP000467841">
    <property type="component" value="Unassembled WGS sequence"/>
</dbReference>
<evidence type="ECO:0000256" key="3">
    <source>
        <dbReference type="RuleBase" id="RU000383"/>
    </source>
</evidence>
<dbReference type="AlphaFoldDB" id="A0A6D2LAI2"/>
<evidence type="ECO:0000313" key="5">
    <source>
        <dbReference type="EMBL" id="CAA7061779.1"/>
    </source>
</evidence>
<name>A0A6D2LAI2_9BRAS</name>
<evidence type="ECO:0000259" key="4">
    <source>
        <dbReference type="SMART" id="SM00385"/>
    </source>
</evidence>
<feature type="domain" description="Cyclin-like" evidence="4">
    <location>
        <begin position="83"/>
        <end position="171"/>
    </location>
</feature>
<dbReference type="SMART" id="SM00385">
    <property type="entry name" value="CYCLIN"/>
    <property type="match status" value="1"/>
</dbReference>
<organism evidence="5 6">
    <name type="scientific">Microthlaspi erraticum</name>
    <dbReference type="NCBI Taxonomy" id="1685480"/>
    <lineage>
        <taxon>Eukaryota</taxon>
        <taxon>Viridiplantae</taxon>
        <taxon>Streptophyta</taxon>
        <taxon>Embryophyta</taxon>
        <taxon>Tracheophyta</taxon>
        <taxon>Spermatophyta</taxon>
        <taxon>Magnoliopsida</taxon>
        <taxon>eudicotyledons</taxon>
        <taxon>Gunneridae</taxon>
        <taxon>Pentapetalae</taxon>
        <taxon>rosids</taxon>
        <taxon>malvids</taxon>
        <taxon>Brassicales</taxon>
        <taxon>Brassicaceae</taxon>
        <taxon>Coluteocarpeae</taxon>
        <taxon>Microthlaspi</taxon>
    </lineage>
</organism>
<comment type="similarity">
    <text evidence="3">Belongs to the cyclin family.</text>
</comment>
<dbReference type="GO" id="GO:0051301">
    <property type="term" value="P:cell division"/>
    <property type="evidence" value="ECO:0007669"/>
    <property type="project" value="UniProtKB-KW"/>
</dbReference>
<dbReference type="Pfam" id="PF00134">
    <property type="entry name" value="Cyclin_N"/>
    <property type="match status" value="1"/>
</dbReference>
<keyword evidence="2" id="KW-0131">Cell cycle</keyword>